<dbReference type="Gene3D" id="2.30.30.110">
    <property type="match status" value="1"/>
</dbReference>
<dbReference type="EMBL" id="FWDO01000005">
    <property type="protein sequence ID" value="SLM18738.1"/>
    <property type="molecule type" value="Genomic_DNA"/>
</dbReference>
<dbReference type="InterPro" id="IPR003477">
    <property type="entry name" value="PemK-like"/>
</dbReference>
<evidence type="ECO:0000313" key="1">
    <source>
        <dbReference type="EMBL" id="SLM18738.1"/>
    </source>
</evidence>
<organism evidence="1">
    <name type="scientific">uncultured spirochete</name>
    <dbReference type="NCBI Taxonomy" id="156406"/>
    <lineage>
        <taxon>Bacteria</taxon>
        <taxon>Pseudomonadati</taxon>
        <taxon>Spirochaetota</taxon>
        <taxon>Spirochaetia</taxon>
        <taxon>Spirochaetales</taxon>
        <taxon>environmental samples</taxon>
    </lineage>
</organism>
<reference evidence="1" key="1">
    <citation type="submission" date="2017-02" db="EMBL/GenBank/DDBJ databases">
        <authorList>
            <person name="Regsiter A."/>
            <person name="William W."/>
        </authorList>
    </citation>
    <scope>NUCLEOTIDE SEQUENCE</scope>
    <source>
        <strain evidence="1">BdmA 4</strain>
    </source>
</reference>
<dbReference type="InterPro" id="IPR011067">
    <property type="entry name" value="Plasmid_toxin/cell-grow_inhib"/>
</dbReference>
<dbReference type="GO" id="GO:0003677">
    <property type="term" value="F:DNA binding"/>
    <property type="evidence" value="ECO:0007669"/>
    <property type="project" value="InterPro"/>
</dbReference>
<sequence>MTRGELWRADFGFPFGRGPGFRRPILIVQDDAFNESKINTIDFEEACAREQGEDSTRVAVIVPSLTFIADISAWFS</sequence>
<evidence type="ECO:0008006" key="2">
    <source>
        <dbReference type="Google" id="ProtNLM"/>
    </source>
</evidence>
<proteinExistence type="predicted"/>
<accession>A0A3P3XQZ8</accession>
<name>A0A3P3XQZ8_9SPIR</name>
<dbReference type="Pfam" id="PF02452">
    <property type="entry name" value="PemK_toxin"/>
    <property type="match status" value="1"/>
</dbReference>
<protein>
    <recommendedName>
        <fullName evidence="2">Type II toxin-antitoxin system PemK/MazF family toxin</fullName>
    </recommendedName>
</protein>
<dbReference type="SUPFAM" id="SSF50118">
    <property type="entry name" value="Cell growth inhibitor/plasmid maintenance toxic component"/>
    <property type="match status" value="1"/>
</dbReference>
<gene>
    <name evidence="1" type="ORF">SPIRO4BDMA_50253</name>
</gene>
<dbReference type="AlphaFoldDB" id="A0A3P3XQZ8"/>